<evidence type="ECO:0000256" key="1">
    <source>
        <dbReference type="ARBA" id="ARBA00004123"/>
    </source>
</evidence>
<gene>
    <name evidence="8" type="ORF">PANT_5c00130</name>
</gene>
<feature type="domain" description="Transcription factor IIIC subunit Tfc1/Sfc1 triple barrel" evidence="7">
    <location>
        <begin position="46"/>
        <end position="216"/>
    </location>
</feature>
<accession>M9LY23</accession>
<evidence type="ECO:0000256" key="4">
    <source>
        <dbReference type="ARBA" id="ARBA00023242"/>
    </source>
</evidence>
<dbReference type="Pfam" id="PF09734">
    <property type="entry name" value="Tau95"/>
    <property type="match status" value="1"/>
</dbReference>
<comment type="subcellular location">
    <subcellularLocation>
        <location evidence="1">Nucleus</location>
    </subcellularLocation>
</comment>
<dbReference type="GO" id="GO:0000127">
    <property type="term" value="C:transcription factor TFIIIC complex"/>
    <property type="evidence" value="ECO:0007669"/>
    <property type="project" value="InterPro"/>
</dbReference>
<dbReference type="InterPro" id="IPR019136">
    <property type="entry name" value="TF_IIIC_su-5_HTH"/>
</dbReference>
<keyword evidence="2" id="KW-0238">DNA-binding</keyword>
<evidence type="ECO:0000313" key="8">
    <source>
        <dbReference type="EMBL" id="GAC71905.1"/>
    </source>
</evidence>
<reference evidence="9" key="1">
    <citation type="journal article" date="2013" name="Genome Announc.">
        <title>Genome sequence of the basidiomycetous yeast Pseudozyma antarctica T-34, a producer of the glycolipid biosurfactants mannosylerythritol lipids.</title>
        <authorList>
            <person name="Morita T."/>
            <person name="Koike H."/>
            <person name="Koyama Y."/>
            <person name="Hagiwara H."/>
            <person name="Ito E."/>
            <person name="Fukuoka T."/>
            <person name="Imura T."/>
            <person name="Machida M."/>
            <person name="Kitamoto D."/>
        </authorList>
    </citation>
    <scope>NUCLEOTIDE SEQUENCE [LARGE SCALE GENOMIC DNA]</scope>
    <source>
        <strain evidence="9">T-34</strain>
    </source>
</reference>
<sequence>MSHSSAAKGKARALDSELASQPATPAESITKRTIQPRAIPATTLLSVEYPGILSDDAAAGPSSASLERALSTLHPSTLPPLTSSAHEGLRFLAHIPNDGLRVVECRLGGFEGGVDNVYRSPLIGEVVPTSNVVVRIVRRTWRQKRKRPPSPPLHTLDSALDPALFVEPAPPAAQQMHENGDAADRYTGRVKKEYAVQALGMASNTVRFRSMADYAFQPAITTTPTSTSNGARAEPELDAVMSMHKALATMDLAAFERFRVPPQDEDYQTRDGPSKLGMLPPAFFSRMDVPFSYGFSQTPYSELRSVPATPHLAAPAGGRSFAHALAGEPGMQRFVNRVRLNIAPQPFRVGKDTKVPTKPVADVVRIEHRCDASVVARLRELLAERPVWSRVALKSQLDANGVREMGGNNEKVYYALVGYSMVGGPWRDTIVRFGYDVRSDCSSRIYQRVFLRSTVHRPSTAAAEEEEDDEAPSMGAVGLGDKLGSTHVFDGVTPRRGVGNFQLCDIEDPLITPYIWRRNDDELPQDSVLPLERMGTPWLRDTFDPETGWYTRRALELIRAIIAARFKALIDTQTPLDPAALDTVVARIRTRWHEEDAQSHPSEPAHT</sequence>
<dbReference type="STRING" id="1151754.M9LY23"/>
<dbReference type="GO" id="GO:0006384">
    <property type="term" value="P:transcription initiation at RNA polymerase III promoter"/>
    <property type="evidence" value="ECO:0007669"/>
    <property type="project" value="InterPro"/>
</dbReference>
<feature type="region of interest" description="Disordered" evidence="5">
    <location>
        <begin position="1"/>
        <end position="29"/>
    </location>
</feature>
<proteinExistence type="predicted"/>
<dbReference type="InterPro" id="IPR041499">
    <property type="entry name" value="Tfc1/Sfc1_N"/>
</dbReference>
<dbReference type="Pfam" id="PF17682">
    <property type="entry name" value="Tau95_N"/>
    <property type="match status" value="1"/>
</dbReference>
<evidence type="ECO:0000256" key="5">
    <source>
        <dbReference type="SAM" id="MobiDB-lite"/>
    </source>
</evidence>
<name>M9LY23_PSEA3</name>
<dbReference type="PANTHER" id="PTHR13230">
    <property type="entry name" value="GENERAL TRANSCRIPTION FACTOR IIIC, POLYPEPTIDE 5"/>
    <property type="match status" value="1"/>
</dbReference>
<dbReference type="EMBL" id="DF196771">
    <property type="protein sequence ID" value="GAC71905.1"/>
    <property type="molecule type" value="Genomic_DNA"/>
</dbReference>
<evidence type="ECO:0000259" key="6">
    <source>
        <dbReference type="Pfam" id="PF09734"/>
    </source>
</evidence>
<protein>
    <submittedName>
        <fullName evidence="8">RNA polymerase III transcription factor (TF)IIIC subunit</fullName>
    </submittedName>
</protein>
<dbReference type="GO" id="GO:0001003">
    <property type="term" value="F:RNA polymerase III type 2 promoter sequence-specific DNA binding"/>
    <property type="evidence" value="ECO:0007669"/>
    <property type="project" value="TreeGrafter"/>
</dbReference>
<dbReference type="OrthoDB" id="5598268at2759"/>
<evidence type="ECO:0000256" key="2">
    <source>
        <dbReference type="ARBA" id="ARBA00023125"/>
    </source>
</evidence>
<organism evidence="8 9">
    <name type="scientific">Pseudozyma antarctica (strain T-34)</name>
    <name type="common">Yeast</name>
    <name type="synonym">Candida antarctica</name>
    <dbReference type="NCBI Taxonomy" id="1151754"/>
    <lineage>
        <taxon>Eukaryota</taxon>
        <taxon>Fungi</taxon>
        <taxon>Dikarya</taxon>
        <taxon>Basidiomycota</taxon>
        <taxon>Ustilaginomycotina</taxon>
        <taxon>Ustilaginomycetes</taxon>
        <taxon>Ustilaginales</taxon>
        <taxon>Ustilaginaceae</taxon>
        <taxon>Moesziomyces</taxon>
    </lineage>
</organism>
<dbReference type="PANTHER" id="PTHR13230:SF5">
    <property type="entry name" value="GENERAL TRANSCRIPTION FACTOR 3C POLYPEPTIDE 5"/>
    <property type="match status" value="1"/>
</dbReference>
<dbReference type="Proteomes" id="UP000011976">
    <property type="component" value="Unassembled WGS sequence"/>
</dbReference>
<evidence type="ECO:0000256" key="3">
    <source>
        <dbReference type="ARBA" id="ARBA00023163"/>
    </source>
</evidence>
<evidence type="ECO:0000313" key="9">
    <source>
        <dbReference type="Proteomes" id="UP000011976"/>
    </source>
</evidence>
<dbReference type="AlphaFoldDB" id="M9LY23"/>
<dbReference type="GO" id="GO:0005634">
    <property type="term" value="C:nucleus"/>
    <property type="evidence" value="ECO:0007669"/>
    <property type="project" value="UniProtKB-SubCell"/>
</dbReference>
<keyword evidence="3" id="KW-0804">Transcription</keyword>
<dbReference type="GO" id="GO:0001002">
    <property type="term" value="F:RNA polymerase III type 1 promoter sequence-specific DNA binding"/>
    <property type="evidence" value="ECO:0007669"/>
    <property type="project" value="TreeGrafter"/>
</dbReference>
<dbReference type="InterPro" id="IPR042536">
    <property type="entry name" value="TFIIIC_tauA_Sfc1"/>
</dbReference>
<dbReference type="InterPro" id="IPR040454">
    <property type="entry name" value="TF_IIIC_Tfc1/Sfc1"/>
</dbReference>
<keyword evidence="4" id="KW-0539">Nucleus</keyword>
<dbReference type="Gene3D" id="3.30.200.160">
    <property type="entry name" value="TFIIIC, subcomplex tauA, subunit Sfc1, barrel domain"/>
    <property type="match status" value="1"/>
</dbReference>
<feature type="domain" description="Transcription factor IIIC subunit 5 HTH" evidence="6">
    <location>
        <begin position="278"/>
        <end position="452"/>
    </location>
</feature>
<evidence type="ECO:0000259" key="7">
    <source>
        <dbReference type="Pfam" id="PF17682"/>
    </source>
</evidence>